<dbReference type="SUPFAM" id="SSF69318">
    <property type="entry name" value="Integrin alpha N-terminal domain"/>
    <property type="match status" value="1"/>
</dbReference>
<comment type="caution">
    <text evidence="4">The sequence shown here is derived from an EMBL/GenBank/DDBJ whole genome shotgun (WGS) entry which is preliminary data.</text>
</comment>
<reference evidence="4 5" key="1">
    <citation type="submission" date="2024-06" db="EMBL/GenBank/DDBJ databases">
        <title>The Natural Products Discovery Center: Release of the First 8490 Sequenced Strains for Exploring Actinobacteria Biosynthetic Diversity.</title>
        <authorList>
            <person name="Kalkreuter E."/>
            <person name="Kautsar S.A."/>
            <person name="Yang D."/>
            <person name="Bader C.D."/>
            <person name="Teijaro C.N."/>
            <person name="Fluegel L."/>
            <person name="Davis C.M."/>
            <person name="Simpson J.R."/>
            <person name="Lauterbach L."/>
            <person name="Steele A.D."/>
            <person name="Gui C."/>
            <person name="Meng S."/>
            <person name="Li G."/>
            <person name="Viehrig K."/>
            <person name="Ye F."/>
            <person name="Su P."/>
            <person name="Kiefer A.F."/>
            <person name="Nichols A."/>
            <person name="Cepeda A.J."/>
            <person name="Yan W."/>
            <person name="Fan B."/>
            <person name="Jiang Y."/>
            <person name="Adhikari A."/>
            <person name="Zheng C.-J."/>
            <person name="Schuster L."/>
            <person name="Cowan T.M."/>
            <person name="Smanski M.J."/>
            <person name="Chevrette M.G."/>
            <person name="De Carvalho L.P.S."/>
            <person name="Shen B."/>
        </authorList>
    </citation>
    <scope>NUCLEOTIDE SEQUENCE [LARGE SCALE GENOMIC DNA]</scope>
    <source>
        <strain evidence="4 5">NPDC045705</strain>
    </source>
</reference>
<dbReference type="InterPro" id="IPR025965">
    <property type="entry name" value="FlgD/Vpr_Ig-like"/>
</dbReference>
<dbReference type="Gene3D" id="2.60.40.4070">
    <property type="match status" value="1"/>
</dbReference>
<feature type="chain" id="PRO_5046514735" evidence="2">
    <location>
        <begin position="29"/>
        <end position="1046"/>
    </location>
</feature>
<accession>A0ABV3D1V3</accession>
<evidence type="ECO:0000313" key="5">
    <source>
        <dbReference type="Proteomes" id="UP001551210"/>
    </source>
</evidence>
<dbReference type="InterPro" id="IPR013517">
    <property type="entry name" value="FG-GAP"/>
</dbReference>
<feature type="signal peptide" evidence="2">
    <location>
        <begin position="1"/>
        <end position="28"/>
    </location>
</feature>
<evidence type="ECO:0000256" key="1">
    <source>
        <dbReference type="ARBA" id="ARBA00022729"/>
    </source>
</evidence>
<dbReference type="RefSeq" id="WP_359212407.1">
    <property type="nucleotide sequence ID" value="NZ_JBEZAM010000042.1"/>
</dbReference>
<dbReference type="Gene3D" id="2.130.10.130">
    <property type="entry name" value="Integrin alpha, N-terminal"/>
    <property type="match status" value="1"/>
</dbReference>
<evidence type="ECO:0000256" key="2">
    <source>
        <dbReference type="SAM" id="SignalP"/>
    </source>
</evidence>
<proteinExistence type="predicted"/>
<evidence type="ECO:0000259" key="3">
    <source>
        <dbReference type="Pfam" id="PF13860"/>
    </source>
</evidence>
<keyword evidence="1 2" id="KW-0732">Signal</keyword>
<dbReference type="PANTHER" id="PTHR44103">
    <property type="entry name" value="PROPROTEIN CONVERTASE P"/>
    <property type="match status" value="1"/>
</dbReference>
<dbReference type="Pfam" id="PF13860">
    <property type="entry name" value="FlgD_ig"/>
    <property type="match status" value="1"/>
</dbReference>
<dbReference type="Proteomes" id="UP001551210">
    <property type="component" value="Unassembled WGS sequence"/>
</dbReference>
<protein>
    <submittedName>
        <fullName evidence="4">FG-GAP-like repeat-containing protein</fullName>
    </submittedName>
</protein>
<dbReference type="PANTHER" id="PTHR44103:SF1">
    <property type="entry name" value="PROPROTEIN CONVERTASE P"/>
    <property type="match status" value="1"/>
</dbReference>
<gene>
    <name evidence="4" type="ORF">AB0A76_25100</name>
</gene>
<sequence>MSVRRAVALALSATLGLTGLTATATASAAAATASDAPYEVTIPAPADPDGTPDTQLYGAGTGVQLIRDGEAAYTSWQSLKDGRVAHGPACWSEDSVFHGDRVACFDEMGQEASVHDFASGATFTLPLPYAHVYRAVSADRLIAADSGSGGGAVLHLLGYGPDAPADLEVLVPGADGPPSLVAYDDAGALISYGGAASPHTALIDFATGTLTAVPEPPFATSSRHAVLSADWIVQYDATGTDQAFVVSRTDHGDAGRTVKLPNDRDDTDARLGVVGDWIVGRYDGPTDPWEFATFPVVATPIAGGTTRDLGIVAQKGGAVEAGADGALYALGGTDLAHWGVRRIAPGADGAPVTSQVLAAPATVPYAAVTMANGRVVTETRTTTHTLRGFGLSLTGAHTAAPSWTCDALSGTAPNCPSLLKSSGTGKWWHDTGDGRLVLLENANGTPLGGTASCSDCVVKAHVTTPGPAGTTRTVTLGHTGTLQVNPVYSVSGRYVHFRGTTASGVRSIVADIETGKIVRNSVITSRQALWGNLLWTASATDDTVSAIDLRTGATVETHDLGTGCRSSRLEVVGKWIYALCSSDSSAAVVYDREKKVSVDVRVDRNTEAHLGDGFLVTPYHDAYGYTLVATDVRSGEPVERVLGILARADVPDPDQVWAVDRFGGGVAFVDSLRKVHVVGLGGVTGRLAVLDSDTPAANLKAASWKPRWWLSKPAASWSLTLKHKATGKVVRSLSGGEARGLVAPSWDGKDAAGKLVANGAYTWALTAKAADGQGLDLAVSGVVSVSGGAAVWRDMAGDDGFGDLLVMDTAGLVSMYRGTGTGAVSARIAGTGAKFATSSVFVPVGDLNGDRCADVYVRVGDQLRAYRPGCGKVVSASSPYTLVGSGWGQYDVLTSPGDVNGDGFADLLVRQASTGDMYFYGGTADHRVKSRVRIGTNWKLYKKLVGAGDLNGDGRGDLLGVDAAGVLWRYYGTATGGVSARVQVGGGWGGYTSLVGVGDLSGDGRTDLVARDAAGKLWRYSGTGTGLYGARVTIGTSGWQSFKGLY</sequence>
<dbReference type="InterPro" id="IPR011045">
    <property type="entry name" value="N2O_reductase_N"/>
</dbReference>
<dbReference type="EMBL" id="JBEZAM010000042">
    <property type="protein sequence ID" value="MEU7296445.1"/>
    <property type="molecule type" value="Genomic_DNA"/>
</dbReference>
<feature type="domain" description="FlgD/Vpr Ig-like" evidence="3">
    <location>
        <begin position="710"/>
        <end position="770"/>
    </location>
</feature>
<keyword evidence="5" id="KW-1185">Reference proteome</keyword>
<dbReference type="InterPro" id="IPR028994">
    <property type="entry name" value="Integrin_alpha_N"/>
</dbReference>
<name>A0ABV3D1V3_STREX</name>
<dbReference type="Pfam" id="PF13517">
    <property type="entry name" value="FG-GAP_3"/>
    <property type="match status" value="1"/>
</dbReference>
<organism evidence="4 5">
    <name type="scientific">Streptomyces exfoliatus</name>
    <name type="common">Streptomyces hydrogenans</name>
    <dbReference type="NCBI Taxonomy" id="1905"/>
    <lineage>
        <taxon>Bacteria</taxon>
        <taxon>Bacillati</taxon>
        <taxon>Actinomycetota</taxon>
        <taxon>Actinomycetes</taxon>
        <taxon>Kitasatosporales</taxon>
        <taxon>Streptomycetaceae</taxon>
        <taxon>Streptomyces</taxon>
    </lineage>
</organism>
<evidence type="ECO:0000313" key="4">
    <source>
        <dbReference type="EMBL" id="MEU7296445.1"/>
    </source>
</evidence>
<dbReference type="SUPFAM" id="SSF50974">
    <property type="entry name" value="Nitrous oxide reductase, N-terminal domain"/>
    <property type="match status" value="1"/>
</dbReference>